<comment type="caution">
    <text evidence="1">The sequence shown here is derived from an EMBL/GenBank/DDBJ whole genome shotgun (WGS) entry which is preliminary data.</text>
</comment>
<name>A0ACC0VVT5_9STRA</name>
<protein>
    <submittedName>
        <fullName evidence="1">Uncharacterized protein</fullName>
    </submittedName>
</protein>
<sequence length="441" mass="50124">MWEEILQCHDQRVFDSLETVRKIRIKDAEVAGKNVLAARPTPDGPVLPQSAEPSDNFILPPQMEVQNSLPEQVETQDSADISLKKEGIVENNQLLDNCSEVDEEERLENNVAQYCSDADDLDPLESVREGDANNYRNYGLNLQCSQEVTYVRRCGYSKKIKFSEARHMTAECRQIVTTKLPTCMHVLHVSCHLIKQLSAWRPWQERTQSIKLLHDESVVVATLRMPSGACQPALESILKDRLQSWLTYQAPVRFSRTFLFGHDSEMTCCNAFKILKGKQSPSPCHARVLKSLKYGHKVAMKCCEDVAKLRCQKSVEKPCWNVQSCGAKVTVPCTMAATSELGKGHFGQEAMTTLVAAMTDPMYVGIVIVITWYRKDMDQMLDRNVGLKSRFRSFIDFEDWEAQDAVVFLSEKTEAESFEVESETVVVLKKTFVELRKLSYF</sequence>
<evidence type="ECO:0000313" key="2">
    <source>
        <dbReference type="Proteomes" id="UP001163321"/>
    </source>
</evidence>
<dbReference type="Proteomes" id="UP001163321">
    <property type="component" value="Chromosome 6"/>
</dbReference>
<accession>A0ACC0VVT5</accession>
<dbReference type="EMBL" id="CM047585">
    <property type="protein sequence ID" value="KAI9909858.1"/>
    <property type="molecule type" value="Genomic_DNA"/>
</dbReference>
<keyword evidence="2" id="KW-1185">Reference proteome</keyword>
<gene>
    <name evidence="1" type="ORF">PsorP6_010628</name>
</gene>
<evidence type="ECO:0000313" key="1">
    <source>
        <dbReference type="EMBL" id="KAI9909858.1"/>
    </source>
</evidence>
<organism evidence="1 2">
    <name type="scientific">Peronosclerospora sorghi</name>
    <dbReference type="NCBI Taxonomy" id="230839"/>
    <lineage>
        <taxon>Eukaryota</taxon>
        <taxon>Sar</taxon>
        <taxon>Stramenopiles</taxon>
        <taxon>Oomycota</taxon>
        <taxon>Peronosporomycetes</taxon>
        <taxon>Peronosporales</taxon>
        <taxon>Peronosporaceae</taxon>
        <taxon>Peronosclerospora</taxon>
    </lineage>
</organism>
<proteinExistence type="predicted"/>
<reference evidence="1 2" key="1">
    <citation type="journal article" date="2022" name="bioRxiv">
        <title>The genome of the oomycete Peronosclerospora sorghi, a cosmopolitan pathogen of maize and sorghum, is inflated with dispersed pseudogenes.</title>
        <authorList>
            <person name="Fletcher K."/>
            <person name="Martin F."/>
            <person name="Isakeit T."/>
            <person name="Cavanaugh K."/>
            <person name="Magill C."/>
            <person name="Michelmore R."/>
        </authorList>
    </citation>
    <scope>NUCLEOTIDE SEQUENCE [LARGE SCALE GENOMIC DNA]</scope>
    <source>
        <strain evidence="1">P6</strain>
    </source>
</reference>